<dbReference type="InParanoid" id="A0A0C3FEA5"/>
<comment type="subcellular location">
    <subcellularLocation>
        <location evidence="1">Cytoplasm</location>
    </subcellularLocation>
</comment>
<evidence type="ECO:0000256" key="1">
    <source>
        <dbReference type="ARBA" id="ARBA00004496"/>
    </source>
</evidence>
<gene>
    <name evidence="6" type="ORF">PILCRDRAFT_11268</name>
</gene>
<name>A0A0C3FEA5_PILCF</name>
<feature type="compositionally biased region" description="Polar residues" evidence="5">
    <location>
        <begin position="526"/>
        <end position="543"/>
    </location>
</feature>
<evidence type="ECO:0000256" key="5">
    <source>
        <dbReference type="SAM" id="MobiDB-lite"/>
    </source>
</evidence>
<evidence type="ECO:0000256" key="3">
    <source>
        <dbReference type="ARBA" id="ARBA00022490"/>
    </source>
</evidence>
<dbReference type="Proteomes" id="UP000054166">
    <property type="component" value="Unassembled WGS sequence"/>
</dbReference>
<evidence type="ECO:0000256" key="2">
    <source>
        <dbReference type="ARBA" id="ARBA00008778"/>
    </source>
</evidence>
<dbReference type="HOGENOM" id="CLU_013362_0_0_1"/>
<sequence length="721" mass="78177">MGPPRRNHSGSGTSAHSSPRAQRARQQRAQPSIQAFTHEPSESPSIGMSALSRYNHNLKVLRRRDPSIVSIFDQFSHVCVYHHNGSKWEKQGFEGTMFLYERDSYPPYGFYILNRVGMEDYIQRLYPEDSMQAHESYLMMRSYPTFTSRRLALAHASLPPQRAEGPASKFAREFAIPDPEKLLDGDKGASQTVSLWCFATDARDPMQDVMIRSAFVNLPYPDEFRYAPDRPPPVNLATNGIHEAPTPSKSQPPINGSSSLDALFSKLQPSTESTSVNDLFTGMGSQDLSRANTESPTQNRGLALLNTIFASASSPTLSYATAPKPVSSTSSSHEQPIFSPKPTPQILTPDVISALLGMTPSASPAPASPSSSTALSSSSSQRSGQYPSRYEGDNEDEASDGSDGGFSASVSSTSTVLDLDADNNLELQAAGASAGVPLLAVHGQSNGFGDSTPRPPRGMDLEDDLKDEIRTSTPPPPEFSPTRGRKRTQNQHQPSPAPTCHSRLQVPTGSSSSFSPNEDLTPGLVKSSSSSTIKADFNNTPSKRSLVPFSADSELWPYPRAPVDDRSHSTDNDGVVELDFADTSALSDPSIFQEKEKAGKNAKGKGKKKGKKERAEERVRERDEIEKSWDVPAADTPAPTVVVNGKGKTPVKAFSLPLANGPKSTVDQDTTRASIISTLSSHDVNLAGMSRNEFVREVLTLIHTDKDFVDKLWGEYTSQSG</sequence>
<comment type="similarity">
    <text evidence="2">Belongs to the DCP1 family.</text>
</comment>
<feature type="region of interest" description="Disordered" evidence="5">
    <location>
        <begin position="320"/>
        <end position="410"/>
    </location>
</feature>
<reference evidence="6 7" key="1">
    <citation type="submission" date="2014-04" db="EMBL/GenBank/DDBJ databases">
        <authorList>
            <consortium name="DOE Joint Genome Institute"/>
            <person name="Kuo A."/>
            <person name="Tarkka M."/>
            <person name="Buscot F."/>
            <person name="Kohler A."/>
            <person name="Nagy L.G."/>
            <person name="Floudas D."/>
            <person name="Copeland A."/>
            <person name="Barry K.W."/>
            <person name="Cichocki N."/>
            <person name="Veneault-Fourrey C."/>
            <person name="LaButti K."/>
            <person name="Lindquist E.A."/>
            <person name="Lipzen A."/>
            <person name="Lundell T."/>
            <person name="Morin E."/>
            <person name="Murat C."/>
            <person name="Sun H."/>
            <person name="Tunlid A."/>
            <person name="Henrissat B."/>
            <person name="Grigoriev I.V."/>
            <person name="Hibbett D.S."/>
            <person name="Martin F."/>
            <person name="Nordberg H.P."/>
            <person name="Cantor M.N."/>
            <person name="Hua S.X."/>
        </authorList>
    </citation>
    <scope>NUCLEOTIDE SEQUENCE [LARGE SCALE GENOMIC DNA]</scope>
    <source>
        <strain evidence="6 7">F 1598</strain>
    </source>
</reference>
<reference evidence="7" key="2">
    <citation type="submission" date="2015-01" db="EMBL/GenBank/DDBJ databases">
        <title>Evolutionary Origins and Diversification of the Mycorrhizal Mutualists.</title>
        <authorList>
            <consortium name="DOE Joint Genome Institute"/>
            <consortium name="Mycorrhizal Genomics Consortium"/>
            <person name="Kohler A."/>
            <person name="Kuo A."/>
            <person name="Nagy L.G."/>
            <person name="Floudas D."/>
            <person name="Copeland A."/>
            <person name="Barry K.W."/>
            <person name="Cichocki N."/>
            <person name="Veneault-Fourrey C."/>
            <person name="LaButti K."/>
            <person name="Lindquist E.A."/>
            <person name="Lipzen A."/>
            <person name="Lundell T."/>
            <person name="Morin E."/>
            <person name="Murat C."/>
            <person name="Riley R."/>
            <person name="Ohm R."/>
            <person name="Sun H."/>
            <person name="Tunlid A."/>
            <person name="Henrissat B."/>
            <person name="Grigoriev I.V."/>
            <person name="Hibbett D.S."/>
            <person name="Martin F."/>
        </authorList>
    </citation>
    <scope>NUCLEOTIDE SEQUENCE [LARGE SCALE GENOMIC DNA]</scope>
    <source>
        <strain evidence="7">F 1598</strain>
    </source>
</reference>
<dbReference type="GO" id="GO:0000290">
    <property type="term" value="P:deadenylation-dependent decapping of nuclear-transcribed mRNA"/>
    <property type="evidence" value="ECO:0007669"/>
    <property type="project" value="InterPro"/>
</dbReference>
<dbReference type="CDD" id="cd09804">
    <property type="entry name" value="Dcp1"/>
    <property type="match status" value="1"/>
</dbReference>
<dbReference type="STRING" id="765440.A0A0C3FEA5"/>
<dbReference type="AlphaFoldDB" id="A0A0C3FEA5"/>
<evidence type="ECO:0000313" key="7">
    <source>
        <dbReference type="Proteomes" id="UP000054166"/>
    </source>
</evidence>
<feature type="compositionally biased region" description="Basic residues" evidence="5">
    <location>
        <begin position="600"/>
        <end position="612"/>
    </location>
</feature>
<feature type="region of interest" description="Disordered" evidence="5">
    <location>
        <begin position="239"/>
        <end position="261"/>
    </location>
</feature>
<dbReference type="InterPro" id="IPR011993">
    <property type="entry name" value="PH-like_dom_sf"/>
</dbReference>
<dbReference type="PANTHER" id="PTHR16290">
    <property type="entry name" value="TRANSCRIPTION FACTOR SMIF DECAPPING ENZYME DCP1"/>
    <property type="match status" value="1"/>
</dbReference>
<proteinExistence type="inferred from homology"/>
<dbReference type="GO" id="GO:0031087">
    <property type="term" value="P:deadenylation-independent decapping of nuclear-transcribed mRNA"/>
    <property type="evidence" value="ECO:0007669"/>
    <property type="project" value="TreeGrafter"/>
</dbReference>
<dbReference type="GO" id="GO:0006397">
    <property type="term" value="P:mRNA processing"/>
    <property type="evidence" value="ECO:0007669"/>
    <property type="project" value="UniProtKB-KW"/>
</dbReference>
<feature type="compositionally biased region" description="Low complexity" evidence="5">
    <location>
        <begin position="360"/>
        <end position="380"/>
    </location>
</feature>
<dbReference type="EMBL" id="KN833017">
    <property type="protein sequence ID" value="KIM78274.1"/>
    <property type="molecule type" value="Genomic_DNA"/>
</dbReference>
<protein>
    <submittedName>
        <fullName evidence="6">Uncharacterized protein</fullName>
    </submittedName>
</protein>
<accession>A0A0C3FEA5</accession>
<dbReference type="GO" id="GO:0000932">
    <property type="term" value="C:P-body"/>
    <property type="evidence" value="ECO:0007669"/>
    <property type="project" value="TreeGrafter"/>
</dbReference>
<feature type="compositionally biased region" description="Polar residues" evidence="5">
    <location>
        <begin position="247"/>
        <end position="260"/>
    </location>
</feature>
<dbReference type="Pfam" id="PF06058">
    <property type="entry name" value="DCP1"/>
    <property type="match status" value="1"/>
</dbReference>
<feature type="region of interest" description="Disordered" evidence="5">
    <location>
        <begin position="274"/>
        <end position="297"/>
    </location>
</feature>
<feature type="compositionally biased region" description="Basic and acidic residues" evidence="5">
    <location>
        <begin position="562"/>
        <end position="571"/>
    </location>
</feature>
<dbReference type="PANTHER" id="PTHR16290:SF0">
    <property type="entry name" value="DECAPPING PROTEIN 1, ISOFORM A"/>
    <property type="match status" value="1"/>
</dbReference>
<dbReference type="OrthoDB" id="440673at2759"/>
<dbReference type="InterPro" id="IPR010334">
    <property type="entry name" value="Dcp1"/>
</dbReference>
<evidence type="ECO:0000256" key="4">
    <source>
        <dbReference type="ARBA" id="ARBA00022664"/>
    </source>
</evidence>
<keyword evidence="3" id="KW-0963">Cytoplasm</keyword>
<feature type="region of interest" description="Disordered" evidence="5">
    <location>
        <begin position="1"/>
        <end position="48"/>
    </location>
</feature>
<dbReference type="GO" id="GO:0003729">
    <property type="term" value="F:mRNA binding"/>
    <property type="evidence" value="ECO:0007669"/>
    <property type="project" value="TreeGrafter"/>
</dbReference>
<keyword evidence="4" id="KW-0507">mRNA processing</keyword>
<keyword evidence="7" id="KW-1185">Reference proteome</keyword>
<feature type="region of interest" description="Disordered" evidence="5">
    <location>
        <begin position="467"/>
        <end position="646"/>
    </location>
</feature>
<dbReference type="Gene3D" id="2.30.29.30">
    <property type="entry name" value="Pleckstrin-homology domain (PH domain)/Phosphotyrosine-binding domain (PTB)"/>
    <property type="match status" value="1"/>
</dbReference>
<organism evidence="6 7">
    <name type="scientific">Piloderma croceum (strain F 1598)</name>
    <dbReference type="NCBI Taxonomy" id="765440"/>
    <lineage>
        <taxon>Eukaryota</taxon>
        <taxon>Fungi</taxon>
        <taxon>Dikarya</taxon>
        <taxon>Basidiomycota</taxon>
        <taxon>Agaricomycotina</taxon>
        <taxon>Agaricomycetes</taxon>
        <taxon>Agaricomycetidae</taxon>
        <taxon>Atheliales</taxon>
        <taxon>Atheliaceae</taxon>
        <taxon>Piloderma</taxon>
    </lineage>
</organism>
<dbReference type="SUPFAM" id="SSF50729">
    <property type="entry name" value="PH domain-like"/>
    <property type="match status" value="1"/>
</dbReference>
<dbReference type="GO" id="GO:0008047">
    <property type="term" value="F:enzyme activator activity"/>
    <property type="evidence" value="ECO:0007669"/>
    <property type="project" value="InterPro"/>
</dbReference>
<evidence type="ECO:0000313" key="6">
    <source>
        <dbReference type="EMBL" id="KIM78274.1"/>
    </source>
</evidence>
<feature type="compositionally biased region" description="Basic and acidic residues" evidence="5">
    <location>
        <begin position="613"/>
        <end position="629"/>
    </location>
</feature>
<feature type="compositionally biased region" description="Polar residues" evidence="5">
    <location>
        <begin position="505"/>
        <end position="518"/>
    </location>
</feature>